<evidence type="ECO:0000256" key="1">
    <source>
        <dbReference type="ARBA" id="ARBA00004123"/>
    </source>
</evidence>
<keyword evidence="4" id="KW-0804">Transcription</keyword>
<evidence type="ECO:0000259" key="7">
    <source>
        <dbReference type="PROSITE" id="PS50863"/>
    </source>
</evidence>
<protein>
    <recommendedName>
        <fullName evidence="7">TF-B3 domain-containing protein</fullName>
    </recommendedName>
</protein>
<dbReference type="CDD" id="cd10017">
    <property type="entry name" value="B3_DNA"/>
    <property type="match status" value="1"/>
</dbReference>
<dbReference type="PROSITE" id="PS50863">
    <property type="entry name" value="B3"/>
    <property type="match status" value="1"/>
</dbReference>
<dbReference type="InterPro" id="IPR003340">
    <property type="entry name" value="B3_DNA-bd"/>
</dbReference>
<dbReference type="GO" id="GO:0003677">
    <property type="term" value="F:DNA binding"/>
    <property type="evidence" value="ECO:0007669"/>
    <property type="project" value="UniProtKB-KW"/>
</dbReference>
<feature type="compositionally biased region" description="Polar residues" evidence="6">
    <location>
        <begin position="1"/>
        <end position="13"/>
    </location>
</feature>
<evidence type="ECO:0000256" key="6">
    <source>
        <dbReference type="SAM" id="MobiDB-lite"/>
    </source>
</evidence>
<keyword evidence="5" id="KW-0539">Nucleus</keyword>
<evidence type="ECO:0000256" key="5">
    <source>
        <dbReference type="ARBA" id="ARBA00023242"/>
    </source>
</evidence>
<evidence type="ECO:0000256" key="2">
    <source>
        <dbReference type="ARBA" id="ARBA00023015"/>
    </source>
</evidence>
<proteinExistence type="predicted"/>
<reference evidence="8" key="1">
    <citation type="submission" date="2019-12" db="EMBL/GenBank/DDBJ databases">
        <title>Genome sequencing and annotation of Brassica cretica.</title>
        <authorList>
            <person name="Studholme D.J."/>
            <person name="Sarris P.F."/>
        </authorList>
    </citation>
    <scope>NUCLEOTIDE SEQUENCE</scope>
    <source>
        <strain evidence="8">PFS-102/07</strain>
        <tissue evidence="8">Leaf</tissue>
    </source>
</reference>
<gene>
    <name evidence="8" type="ORF">F2Q70_00019496</name>
</gene>
<keyword evidence="2" id="KW-0805">Transcription regulation</keyword>
<dbReference type="AlphaFoldDB" id="A0A8S9GPA7"/>
<feature type="domain" description="TF-B3" evidence="7">
    <location>
        <begin position="318"/>
        <end position="386"/>
    </location>
</feature>
<dbReference type="Pfam" id="PF03754">
    <property type="entry name" value="At2g31720-like"/>
    <property type="match status" value="1"/>
</dbReference>
<feature type="region of interest" description="Disordered" evidence="6">
    <location>
        <begin position="1"/>
        <end position="66"/>
    </location>
</feature>
<sequence>MASASKQNPSSSKPPRHPFTASASIPTKSVVGEESQFRNPNPISILLPSPSNSPISMSAEDQILGRSTHLTRPELLRRRSHNLKQLAKCYRDHYWALMEDLKAQHREYYWKYGVSPFKEDNHHQNKRRRIDGGEVAVEGSGDNDNNGPLRVLFISTVPNFLNQHSLEEEMSLYKDIMWNLPGFSKTAKDKEEEESMRRIFHLFPKRKRSLRSPPNKKHSPLPLSKLPIKKRTVYQYTTTTTKTPQWIRRLKKDMNIADDPFLLAEKPLDLDDVDPDQNRLSIPFQSLKRNDFLTCDEGVILGDERVNNDGRIGVAACLVDQRNKQWKMVLKKWVRVSDSGKVLQSFLLSGAWSDVVEANGLRDGDNISLWSFRLNGFLFFALDFAGDSIDFLE</sequence>
<name>A0A8S9GPA7_BRACR</name>
<accession>A0A8S9GPA7</accession>
<dbReference type="EMBL" id="QGKY02001925">
    <property type="protein sequence ID" value="KAF2547399.1"/>
    <property type="molecule type" value="Genomic_DNA"/>
</dbReference>
<evidence type="ECO:0000256" key="4">
    <source>
        <dbReference type="ARBA" id="ARBA00023163"/>
    </source>
</evidence>
<evidence type="ECO:0000256" key="3">
    <source>
        <dbReference type="ARBA" id="ARBA00023125"/>
    </source>
</evidence>
<dbReference type="PANTHER" id="PTHR31541">
    <property type="entry name" value="B3 DOMAIN PLANT PROTEIN-RELATED"/>
    <property type="match status" value="1"/>
</dbReference>
<dbReference type="SUPFAM" id="SSF101936">
    <property type="entry name" value="DNA-binding pseudobarrel domain"/>
    <property type="match status" value="1"/>
</dbReference>
<dbReference type="InterPro" id="IPR015300">
    <property type="entry name" value="DNA-bd_pseudobarrel_sf"/>
</dbReference>
<dbReference type="PANTHER" id="PTHR31541:SF45">
    <property type="entry name" value="GENOME ASSEMBLY, CHROMOSOME: A10"/>
    <property type="match status" value="1"/>
</dbReference>
<comment type="subcellular location">
    <subcellularLocation>
        <location evidence="1">Nucleus</location>
    </subcellularLocation>
</comment>
<comment type="caution">
    <text evidence="8">The sequence shown here is derived from an EMBL/GenBank/DDBJ whole genome shotgun (WGS) entry which is preliminary data.</text>
</comment>
<dbReference type="GO" id="GO:0005634">
    <property type="term" value="C:nucleus"/>
    <property type="evidence" value="ECO:0007669"/>
    <property type="project" value="UniProtKB-SubCell"/>
</dbReference>
<keyword evidence="3" id="KW-0238">DNA-binding</keyword>
<dbReference type="InterPro" id="IPR005508">
    <property type="entry name" value="At2g31720-like"/>
</dbReference>
<organism evidence="8">
    <name type="scientific">Brassica cretica</name>
    <name type="common">Mustard</name>
    <dbReference type="NCBI Taxonomy" id="69181"/>
    <lineage>
        <taxon>Eukaryota</taxon>
        <taxon>Viridiplantae</taxon>
        <taxon>Streptophyta</taxon>
        <taxon>Embryophyta</taxon>
        <taxon>Tracheophyta</taxon>
        <taxon>Spermatophyta</taxon>
        <taxon>Magnoliopsida</taxon>
        <taxon>eudicotyledons</taxon>
        <taxon>Gunneridae</taxon>
        <taxon>Pentapetalae</taxon>
        <taxon>rosids</taxon>
        <taxon>malvids</taxon>
        <taxon>Brassicales</taxon>
        <taxon>Brassicaceae</taxon>
        <taxon>Brassiceae</taxon>
        <taxon>Brassica</taxon>
    </lineage>
</organism>
<evidence type="ECO:0000313" key="8">
    <source>
        <dbReference type="EMBL" id="KAF2547399.1"/>
    </source>
</evidence>
<feature type="compositionally biased region" description="Low complexity" evidence="6">
    <location>
        <begin position="39"/>
        <end position="56"/>
    </location>
</feature>
<dbReference type="Gene3D" id="2.40.330.10">
    <property type="entry name" value="DNA-binding pseudobarrel domain"/>
    <property type="match status" value="1"/>
</dbReference>